<keyword evidence="3" id="KW-1185">Reference proteome</keyword>
<proteinExistence type="predicted"/>
<dbReference type="CDD" id="cd07043">
    <property type="entry name" value="STAS_anti-anti-sigma_factors"/>
    <property type="match status" value="1"/>
</dbReference>
<sequence>MRASGEFDMESVSGLVQALADARDEGATRVMLDLSGVTFGDSTFLNVLIRTHRSGELVLVGDSPRHLRKLFELTGTEHLFRHVRTS</sequence>
<organism evidence="2 3">
    <name type="scientific">Streptomyces showdoensis</name>
    <dbReference type="NCBI Taxonomy" id="68268"/>
    <lineage>
        <taxon>Bacteria</taxon>
        <taxon>Bacillati</taxon>
        <taxon>Actinomycetota</taxon>
        <taxon>Actinomycetes</taxon>
        <taxon>Kitasatosporales</taxon>
        <taxon>Streptomycetaceae</taxon>
        <taxon>Streptomyces</taxon>
    </lineage>
</organism>
<dbReference type="InterPro" id="IPR036513">
    <property type="entry name" value="STAS_dom_sf"/>
</dbReference>
<dbReference type="SUPFAM" id="SSF52091">
    <property type="entry name" value="SpoIIaa-like"/>
    <property type="match status" value="1"/>
</dbReference>
<protein>
    <recommendedName>
        <fullName evidence="1">STAS domain-containing protein</fullName>
    </recommendedName>
</protein>
<feature type="domain" description="STAS" evidence="1">
    <location>
        <begin position="1"/>
        <end position="86"/>
    </location>
</feature>
<reference evidence="2 3" key="1">
    <citation type="submission" date="2015-05" db="EMBL/GenBank/DDBJ databases">
        <title>Draft Genome assembly of Streptomyces showdoensis.</title>
        <authorList>
            <person name="Thapa K.K."/>
            <person name="Metsa-Ketela M."/>
        </authorList>
    </citation>
    <scope>NUCLEOTIDE SEQUENCE [LARGE SCALE GENOMIC DNA]</scope>
    <source>
        <strain evidence="2 3">ATCC 15227</strain>
    </source>
</reference>
<dbReference type="InterPro" id="IPR002645">
    <property type="entry name" value="STAS_dom"/>
</dbReference>
<dbReference type="Gene3D" id="3.30.750.24">
    <property type="entry name" value="STAS domain"/>
    <property type="match status" value="1"/>
</dbReference>
<evidence type="ECO:0000259" key="1">
    <source>
        <dbReference type="PROSITE" id="PS50801"/>
    </source>
</evidence>
<evidence type="ECO:0000313" key="3">
    <source>
        <dbReference type="Proteomes" id="UP000265325"/>
    </source>
</evidence>
<comment type="caution">
    <text evidence="2">The sequence shown here is derived from an EMBL/GenBank/DDBJ whole genome shotgun (WGS) entry which is preliminary data.</text>
</comment>
<dbReference type="Pfam" id="PF13466">
    <property type="entry name" value="STAS_2"/>
    <property type="match status" value="1"/>
</dbReference>
<dbReference type="InterPro" id="IPR058548">
    <property type="entry name" value="MlaB-like_STAS"/>
</dbReference>
<dbReference type="AlphaFoldDB" id="A0A2P2GG12"/>
<dbReference type="EMBL" id="LAQS01000059">
    <property type="protein sequence ID" value="KKZ70437.1"/>
    <property type="molecule type" value="Genomic_DNA"/>
</dbReference>
<dbReference type="Proteomes" id="UP000265325">
    <property type="component" value="Unassembled WGS sequence"/>
</dbReference>
<accession>A0A2P2GG12</accession>
<name>A0A2P2GG12_STREW</name>
<evidence type="ECO:0000313" key="2">
    <source>
        <dbReference type="EMBL" id="KKZ70437.1"/>
    </source>
</evidence>
<dbReference type="PROSITE" id="PS50801">
    <property type="entry name" value="STAS"/>
    <property type="match status" value="1"/>
</dbReference>
<gene>
    <name evidence="2" type="ORF">VO63_28980</name>
</gene>